<dbReference type="Gene3D" id="2.40.160.20">
    <property type="match status" value="1"/>
</dbReference>
<evidence type="ECO:0000313" key="3">
    <source>
        <dbReference type="Proteomes" id="UP000249499"/>
    </source>
</evidence>
<evidence type="ECO:0000256" key="1">
    <source>
        <dbReference type="SAM" id="SignalP"/>
    </source>
</evidence>
<sequence>MRLNGSLRAFAFVSATLASLVSGSSAIAADMSQAPADTTRIFDELRFGASASIQTGHDHENGVFPDVQVLFNPFGYNPAGDWKDQITHPRIHIGTSIGTGGSADQLYSGLTWTMTYSSGIFTEAGFGGVIHNGNLTAENDGPKLGCHLLFHEYLGAGYNFDSHWSLMAQVAHSSHADLCNGPNAGMTRAGLLVGYKF</sequence>
<proteinExistence type="predicted"/>
<keyword evidence="2" id="KW-0378">Hydrolase</keyword>
<feature type="chain" id="PRO_5042113638" evidence="1">
    <location>
        <begin position="29"/>
        <end position="197"/>
    </location>
</feature>
<dbReference type="Proteomes" id="UP000249499">
    <property type="component" value="Chromosome"/>
</dbReference>
<dbReference type="EMBL" id="CP117255">
    <property type="protein sequence ID" value="WFR97454.1"/>
    <property type="molecule type" value="Genomic_DNA"/>
</dbReference>
<keyword evidence="1" id="KW-0732">Signal</keyword>
<dbReference type="Pfam" id="PF09411">
    <property type="entry name" value="PagL"/>
    <property type="match status" value="1"/>
</dbReference>
<reference evidence="3" key="2">
    <citation type="journal article" date="2023" name="MicrobiologyOpen">
        <title>Genomics of the tumorigenes clade of the family Rhizobiaceae and description of Rhizobium rhododendri sp. nov.</title>
        <authorList>
            <person name="Kuzmanovic N."/>
            <person name="diCenzo G.C."/>
            <person name="Bunk B."/>
            <person name="Sproeer C."/>
            <person name="Fruehling A."/>
            <person name="Neumann-Schaal M."/>
            <person name="Overmann J."/>
            <person name="Smalla K."/>
        </authorList>
    </citation>
    <scope>NUCLEOTIDE SEQUENCE [LARGE SCALE GENOMIC DNA]</scope>
    <source>
        <strain evidence="3">1078</strain>
    </source>
</reference>
<dbReference type="GO" id="GO:0016787">
    <property type="term" value="F:hydrolase activity"/>
    <property type="evidence" value="ECO:0007669"/>
    <property type="project" value="UniProtKB-KW"/>
</dbReference>
<protein>
    <submittedName>
        <fullName evidence="2">Acyloxyacyl hydrolase</fullName>
    </submittedName>
</protein>
<accession>A0AAF1K7W7</accession>
<dbReference type="AlphaFoldDB" id="A0AAF1K7W7"/>
<organism evidence="2 3">
    <name type="scientific">Rhizobium tumorigenes</name>
    <dbReference type="NCBI Taxonomy" id="2041385"/>
    <lineage>
        <taxon>Bacteria</taxon>
        <taxon>Pseudomonadati</taxon>
        <taxon>Pseudomonadota</taxon>
        <taxon>Alphaproteobacteria</taxon>
        <taxon>Hyphomicrobiales</taxon>
        <taxon>Rhizobiaceae</taxon>
        <taxon>Rhizobium/Agrobacterium group</taxon>
        <taxon>Rhizobium</taxon>
    </lineage>
</organism>
<gene>
    <name evidence="2" type="ORF">PR017_07520</name>
</gene>
<name>A0AAF1K7W7_9HYPH</name>
<keyword evidence="3" id="KW-1185">Reference proteome</keyword>
<feature type="signal peptide" evidence="1">
    <location>
        <begin position="1"/>
        <end position="28"/>
    </location>
</feature>
<dbReference type="RefSeq" id="WP_111221993.1">
    <property type="nucleotide sequence ID" value="NZ_CP117255.1"/>
</dbReference>
<reference evidence="2 3" key="1">
    <citation type="journal article" date="2018" name="Sci. Rep.">
        <title>Rhizobium tumorigenes sp. nov., a novel plant tumorigenic bacterium isolated from cane gall tumors on thornless blackberry.</title>
        <authorList>
            <person name="Kuzmanovi N."/>
            <person name="Smalla K."/>
            <person name="Gronow S."/>
            <person name="PuBawska J."/>
        </authorList>
    </citation>
    <scope>NUCLEOTIDE SEQUENCE [LARGE SCALE GENOMIC DNA]</scope>
    <source>
        <strain evidence="2 3">1078</strain>
    </source>
</reference>
<evidence type="ECO:0000313" key="2">
    <source>
        <dbReference type="EMBL" id="WFR97454.1"/>
    </source>
</evidence>
<dbReference type="KEGG" id="rtu:PR017_07520"/>
<dbReference type="InterPro" id="IPR018550">
    <property type="entry name" value="Lipid-A_deacylase-rel"/>
</dbReference>